<organism evidence="2 3">
    <name type="scientific">Brassica cretica</name>
    <name type="common">Mustard</name>
    <dbReference type="NCBI Taxonomy" id="69181"/>
    <lineage>
        <taxon>Eukaryota</taxon>
        <taxon>Viridiplantae</taxon>
        <taxon>Streptophyta</taxon>
        <taxon>Embryophyta</taxon>
        <taxon>Tracheophyta</taxon>
        <taxon>Spermatophyta</taxon>
        <taxon>Magnoliopsida</taxon>
        <taxon>eudicotyledons</taxon>
        <taxon>Gunneridae</taxon>
        <taxon>Pentapetalae</taxon>
        <taxon>rosids</taxon>
        <taxon>malvids</taxon>
        <taxon>Brassicales</taxon>
        <taxon>Brassicaceae</taxon>
        <taxon>Brassiceae</taxon>
        <taxon>Brassica</taxon>
    </lineage>
</organism>
<feature type="compositionally biased region" description="Polar residues" evidence="1">
    <location>
        <begin position="56"/>
        <end position="65"/>
    </location>
</feature>
<name>A0A8S9G5N9_BRACR</name>
<sequence>MILANSTGSQTTKLAPVGPQDITGSRLGSSTKSKVLDRNGGIGFPCKMSSGMGSGEATSVSTWRGTDSGRDEMGMETPSFSGLI</sequence>
<gene>
    <name evidence="2" type="ORF">F2Q68_00023442</name>
</gene>
<proteinExistence type="predicted"/>
<feature type="compositionally biased region" description="Polar residues" evidence="1">
    <location>
        <begin position="22"/>
        <end position="33"/>
    </location>
</feature>
<feature type="compositionally biased region" description="Polar residues" evidence="1">
    <location>
        <begin position="1"/>
        <end position="13"/>
    </location>
</feature>
<dbReference type="Proteomes" id="UP000712281">
    <property type="component" value="Unassembled WGS sequence"/>
</dbReference>
<dbReference type="AlphaFoldDB" id="A0A8S9G5N9"/>
<dbReference type="EMBL" id="QGKW02002228">
    <property type="protein sequence ID" value="KAF2539846.1"/>
    <property type="molecule type" value="Genomic_DNA"/>
</dbReference>
<protein>
    <submittedName>
        <fullName evidence="2">Uncharacterized protein</fullName>
    </submittedName>
</protein>
<reference evidence="2" key="1">
    <citation type="submission" date="2019-12" db="EMBL/GenBank/DDBJ databases">
        <title>Genome sequencing and annotation of Brassica cretica.</title>
        <authorList>
            <person name="Studholme D.J."/>
            <person name="Sarris P.F."/>
        </authorList>
    </citation>
    <scope>NUCLEOTIDE SEQUENCE</scope>
    <source>
        <strain evidence="2">PFS-001/15</strain>
        <tissue evidence="2">Leaf</tissue>
    </source>
</reference>
<evidence type="ECO:0000256" key="1">
    <source>
        <dbReference type="SAM" id="MobiDB-lite"/>
    </source>
</evidence>
<evidence type="ECO:0000313" key="3">
    <source>
        <dbReference type="Proteomes" id="UP000712281"/>
    </source>
</evidence>
<feature type="region of interest" description="Disordered" evidence="1">
    <location>
        <begin position="1"/>
        <end position="84"/>
    </location>
</feature>
<comment type="caution">
    <text evidence="2">The sequence shown here is derived from an EMBL/GenBank/DDBJ whole genome shotgun (WGS) entry which is preliminary data.</text>
</comment>
<accession>A0A8S9G5N9</accession>
<evidence type="ECO:0000313" key="2">
    <source>
        <dbReference type="EMBL" id="KAF2539846.1"/>
    </source>
</evidence>